<comment type="caution">
    <text evidence="4">The sequence shown here is derived from an EMBL/GenBank/DDBJ whole genome shotgun (WGS) entry which is preliminary data.</text>
</comment>
<keyword evidence="5" id="KW-1185">Reference proteome</keyword>
<dbReference type="InterPro" id="IPR037049">
    <property type="entry name" value="DUF1214_C_sf"/>
</dbReference>
<dbReference type="AlphaFoldDB" id="A0A9X1RU43"/>
<dbReference type="InterPro" id="IPR037050">
    <property type="entry name" value="DUF1254_sf"/>
</dbReference>
<reference evidence="4" key="1">
    <citation type="submission" date="2022-01" db="EMBL/GenBank/DDBJ databases">
        <title>Genome sequence and assembly of Parabukholderia sp. RG36.</title>
        <authorList>
            <person name="Chhetri G."/>
        </authorList>
    </citation>
    <scope>NUCLEOTIDE SEQUENCE</scope>
    <source>
        <strain evidence="4">RG36</strain>
    </source>
</reference>
<feature type="signal peptide" evidence="1">
    <location>
        <begin position="1"/>
        <end position="27"/>
    </location>
</feature>
<dbReference type="InterPro" id="IPR010679">
    <property type="entry name" value="DUF1254"/>
</dbReference>
<evidence type="ECO:0000313" key="5">
    <source>
        <dbReference type="Proteomes" id="UP001139308"/>
    </source>
</evidence>
<dbReference type="RefSeq" id="WP_238465984.1">
    <property type="nucleotide sequence ID" value="NZ_JAKLJA010000021.1"/>
</dbReference>
<sequence>MKKRFTSIALLLVGASCALGFAVRATAAAPAVSPEEVRAIARDAYIYGYPVIDNYRIQYSYFADKQSPEYKGPWNTIHNSAHVYTPDDKAMQTPNSDTPYSQLGADLRAEPVVISVPEIEKNRYYSLQFIDMYTFNFAYAGTRTTGNQAGSFLLAGPNWHGATPPGIKKVLRSETDFAFVFFRTQLFSPQDIGNVRKIQAGYKVQTLSAYLGQPAPPAAPAIDFAKPLSEQEQRSSLEAFNLMGYVLQFCPPNPSEKPLMERFARIDVGAGKKIDFAALSPQMKQAFHDGIADAWQTYQKTQAAFVAGKISSGDVFGTRAVLKNNYAYRMYGDVAGIYGNSADEAIYLPYNKDQTGADLSGAHHYALHFGKGQLPPVHAFWSLTLYELPSQLLVANPLHRYLINSPMLPDLKKDADGGITLYIQHDSPGKDKESNWLPAPEGPFAMVLRTYWPDKAMLDGQWHAPQLHKTP</sequence>
<proteinExistence type="predicted"/>
<gene>
    <name evidence="4" type="ORF">L5014_22680</name>
</gene>
<feature type="chain" id="PRO_5040923164" evidence="1">
    <location>
        <begin position="28"/>
        <end position="471"/>
    </location>
</feature>
<keyword evidence="1" id="KW-0732">Signal</keyword>
<dbReference type="Proteomes" id="UP001139308">
    <property type="component" value="Unassembled WGS sequence"/>
</dbReference>
<dbReference type="Pfam" id="PF06863">
    <property type="entry name" value="DUF1254"/>
    <property type="match status" value="1"/>
</dbReference>
<evidence type="ECO:0000259" key="2">
    <source>
        <dbReference type="Pfam" id="PF06742"/>
    </source>
</evidence>
<name>A0A9X1RU43_9BURK</name>
<protein>
    <submittedName>
        <fullName evidence="4">DUF1254 domain-containing protein</fullName>
    </submittedName>
</protein>
<dbReference type="SUPFAM" id="SSF160935">
    <property type="entry name" value="VPA0735-like"/>
    <property type="match status" value="1"/>
</dbReference>
<feature type="domain" description="DUF1254" evidence="3">
    <location>
        <begin position="75"/>
        <end position="205"/>
    </location>
</feature>
<dbReference type="EMBL" id="JAKLJA010000021">
    <property type="protein sequence ID" value="MCG5076146.1"/>
    <property type="molecule type" value="Genomic_DNA"/>
</dbReference>
<dbReference type="InterPro" id="IPR010621">
    <property type="entry name" value="DUF1214"/>
</dbReference>
<organism evidence="4 5">
    <name type="scientific">Paraburkholderia tagetis</name>
    <dbReference type="NCBI Taxonomy" id="2913261"/>
    <lineage>
        <taxon>Bacteria</taxon>
        <taxon>Pseudomonadati</taxon>
        <taxon>Pseudomonadota</taxon>
        <taxon>Betaproteobacteria</taxon>
        <taxon>Burkholderiales</taxon>
        <taxon>Burkholderiaceae</taxon>
        <taxon>Paraburkholderia</taxon>
    </lineage>
</organism>
<evidence type="ECO:0000313" key="4">
    <source>
        <dbReference type="EMBL" id="MCG5076146.1"/>
    </source>
</evidence>
<dbReference type="Gene3D" id="2.60.40.1610">
    <property type="entry name" value="Domain of unknown function DUF1254"/>
    <property type="match status" value="1"/>
</dbReference>
<evidence type="ECO:0000259" key="3">
    <source>
        <dbReference type="Pfam" id="PF06863"/>
    </source>
</evidence>
<dbReference type="Gene3D" id="2.60.120.600">
    <property type="entry name" value="Domain of unknown function DUF1214, C-terminal domain"/>
    <property type="match status" value="1"/>
</dbReference>
<accession>A0A9X1RU43</accession>
<dbReference type="Pfam" id="PF06742">
    <property type="entry name" value="DUF1214"/>
    <property type="match status" value="1"/>
</dbReference>
<dbReference type="PROSITE" id="PS51257">
    <property type="entry name" value="PROKAR_LIPOPROTEIN"/>
    <property type="match status" value="1"/>
</dbReference>
<feature type="domain" description="DUF1214" evidence="2">
    <location>
        <begin position="344"/>
        <end position="454"/>
    </location>
</feature>
<evidence type="ECO:0000256" key="1">
    <source>
        <dbReference type="SAM" id="SignalP"/>
    </source>
</evidence>
<dbReference type="PANTHER" id="PTHR36509">
    <property type="entry name" value="BLL3101 PROTEIN"/>
    <property type="match status" value="1"/>
</dbReference>
<dbReference type="PANTHER" id="PTHR36509:SF2">
    <property type="entry name" value="BLL3101 PROTEIN"/>
    <property type="match status" value="1"/>
</dbReference>